<feature type="region of interest" description="Disordered" evidence="1">
    <location>
        <begin position="120"/>
        <end position="151"/>
    </location>
</feature>
<accession>A0A8D8BTE0</accession>
<organism evidence="2">
    <name type="scientific">Culex pipiens</name>
    <name type="common">House mosquito</name>
    <dbReference type="NCBI Taxonomy" id="7175"/>
    <lineage>
        <taxon>Eukaryota</taxon>
        <taxon>Metazoa</taxon>
        <taxon>Ecdysozoa</taxon>
        <taxon>Arthropoda</taxon>
        <taxon>Hexapoda</taxon>
        <taxon>Insecta</taxon>
        <taxon>Pterygota</taxon>
        <taxon>Neoptera</taxon>
        <taxon>Endopterygota</taxon>
        <taxon>Diptera</taxon>
        <taxon>Nematocera</taxon>
        <taxon>Culicoidea</taxon>
        <taxon>Culicidae</taxon>
        <taxon>Culicinae</taxon>
        <taxon>Culicini</taxon>
        <taxon>Culex</taxon>
        <taxon>Culex</taxon>
    </lineage>
</organism>
<evidence type="ECO:0000313" key="2">
    <source>
        <dbReference type="EMBL" id="CAG6481112.1"/>
    </source>
</evidence>
<feature type="region of interest" description="Disordered" evidence="1">
    <location>
        <begin position="72"/>
        <end position="108"/>
    </location>
</feature>
<protein>
    <submittedName>
        <fullName evidence="2">(northern house mosquito) hypothetical protein</fullName>
    </submittedName>
</protein>
<dbReference type="EMBL" id="HBUE01090087">
    <property type="protein sequence ID" value="CAG6481112.1"/>
    <property type="molecule type" value="Transcribed_RNA"/>
</dbReference>
<reference evidence="2" key="1">
    <citation type="submission" date="2021-05" db="EMBL/GenBank/DDBJ databases">
        <authorList>
            <person name="Alioto T."/>
            <person name="Alioto T."/>
            <person name="Gomez Garrido J."/>
        </authorList>
    </citation>
    <scope>NUCLEOTIDE SEQUENCE</scope>
</reference>
<feature type="compositionally biased region" description="Polar residues" evidence="1">
    <location>
        <begin position="72"/>
        <end position="82"/>
    </location>
</feature>
<evidence type="ECO:0000256" key="1">
    <source>
        <dbReference type="SAM" id="MobiDB-lite"/>
    </source>
</evidence>
<name>A0A8D8BTE0_CULPI</name>
<feature type="compositionally biased region" description="Low complexity" evidence="1">
    <location>
        <begin position="122"/>
        <end position="144"/>
    </location>
</feature>
<sequence length="187" mass="21006">MVTAWEIRRHSETGPRADRFREIYSWERPRRMRFGIWGTWRTTVDSMGASARLNQMQRDGEERRLWEWMRVKNTSPSSTPRSAQFRPPATLANPSTPHPGLTLARPPSALPSAEVNRQINSTPAPRSTAPRAARPATHATRGPRSPNARPPAVTVTVLGMTHAAVTTVPATGRPTHLVWVILLRTRR</sequence>
<proteinExistence type="predicted"/>
<dbReference type="AlphaFoldDB" id="A0A8D8BTE0"/>